<accession>A0A1B8GB75</accession>
<feature type="compositionally biased region" description="Basic and acidic residues" evidence="1">
    <location>
        <begin position="230"/>
        <end position="242"/>
    </location>
</feature>
<feature type="compositionally biased region" description="Low complexity" evidence="1">
    <location>
        <begin position="74"/>
        <end position="83"/>
    </location>
</feature>
<feature type="region of interest" description="Disordered" evidence="1">
    <location>
        <begin position="219"/>
        <end position="281"/>
    </location>
</feature>
<keyword evidence="3" id="KW-1185">Reference proteome</keyword>
<sequence length="388" mass="41767">MASTLYQPAVGAVRQPFAPLNSSRLQTLTSLKNRQNALPQSLASSTKRKAASYDDDIDAENIDPTLSTKRSKGSSDSSISKPSAFILTTKSPLEYNTPASPTTRTTLTPKSPARFHTSSPHPALSTPAGRSPTRKRIGLLNRRKTGSAGFTRVDPPNFSSSASSSSLPFSLATALSGTTPLSRPTLPPLARPSYKPSWEFAIHEDTQEETLTNLMEHSTYTLDISSDEESATRPRDEGRGKENVPPTEEEGVAPRPQQVSAQGVEGKTRLGRRKREESEIEVDRQVLGEVPIGDLYAEDAAGEVIVPADDVVELGPSPLSAPEFQFSSSIVVEEEVVEEKKEEVDVVAAAEELMTEVLAPQSAALLEPIEKAEEGWSVWESGSVGGDE</sequence>
<protein>
    <submittedName>
        <fullName evidence="2">Uncharacterized protein</fullName>
    </submittedName>
</protein>
<feature type="region of interest" description="Disordered" evidence="1">
    <location>
        <begin position="33"/>
        <end position="166"/>
    </location>
</feature>
<feature type="compositionally biased region" description="Polar residues" evidence="1">
    <location>
        <begin position="33"/>
        <end position="45"/>
    </location>
</feature>
<evidence type="ECO:0000313" key="3">
    <source>
        <dbReference type="Proteomes" id="UP000091956"/>
    </source>
</evidence>
<feature type="compositionally biased region" description="Basic residues" evidence="1">
    <location>
        <begin position="132"/>
        <end position="145"/>
    </location>
</feature>
<dbReference type="AlphaFoldDB" id="A0A1B8GB75"/>
<dbReference type="RefSeq" id="XP_018126817.1">
    <property type="nucleotide sequence ID" value="XM_018278430.2"/>
</dbReference>
<dbReference type="OrthoDB" id="425602at2759"/>
<dbReference type="GeneID" id="28842399"/>
<name>A0A1B8GB75_9PEZI</name>
<gene>
    <name evidence="2" type="ORF">VE01_09013</name>
</gene>
<reference evidence="3" key="2">
    <citation type="journal article" date="2018" name="Nat. Commun.">
        <title>Extreme sensitivity to ultraviolet light in the fungal pathogen causing white-nose syndrome of bats.</title>
        <authorList>
            <person name="Palmer J.M."/>
            <person name="Drees K.P."/>
            <person name="Foster J.T."/>
            <person name="Lindner D.L."/>
        </authorList>
    </citation>
    <scope>NUCLEOTIDE SEQUENCE [LARGE SCALE GENOMIC DNA]</scope>
    <source>
        <strain evidence="3">UAMH 10579</strain>
    </source>
</reference>
<feature type="compositionally biased region" description="Low complexity" evidence="1">
    <location>
        <begin position="97"/>
        <end position="112"/>
    </location>
</feature>
<dbReference type="EMBL" id="KV460258">
    <property type="protein sequence ID" value="OBT93084.1"/>
    <property type="molecule type" value="Genomic_DNA"/>
</dbReference>
<dbReference type="STRING" id="342668.A0A1B8GB75"/>
<dbReference type="Proteomes" id="UP000091956">
    <property type="component" value="Unassembled WGS sequence"/>
</dbReference>
<evidence type="ECO:0000256" key="1">
    <source>
        <dbReference type="SAM" id="MobiDB-lite"/>
    </source>
</evidence>
<organism evidence="2 3">
    <name type="scientific">Pseudogymnoascus verrucosus</name>
    <dbReference type="NCBI Taxonomy" id="342668"/>
    <lineage>
        <taxon>Eukaryota</taxon>
        <taxon>Fungi</taxon>
        <taxon>Dikarya</taxon>
        <taxon>Ascomycota</taxon>
        <taxon>Pezizomycotina</taxon>
        <taxon>Leotiomycetes</taxon>
        <taxon>Thelebolales</taxon>
        <taxon>Thelebolaceae</taxon>
        <taxon>Pseudogymnoascus</taxon>
    </lineage>
</organism>
<evidence type="ECO:0000313" key="2">
    <source>
        <dbReference type="EMBL" id="OBT93084.1"/>
    </source>
</evidence>
<proteinExistence type="predicted"/>
<reference evidence="2 3" key="1">
    <citation type="submission" date="2016-03" db="EMBL/GenBank/DDBJ databases">
        <title>Comparative genomics of Pseudogymnoascus destructans, the fungus causing white-nose syndrome of bats.</title>
        <authorList>
            <person name="Palmer J.M."/>
            <person name="Drees K.P."/>
            <person name="Foster J.T."/>
            <person name="Lindner D.L."/>
        </authorList>
    </citation>
    <scope>NUCLEOTIDE SEQUENCE [LARGE SCALE GENOMIC DNA]</scope>
    <source>
        <strain evidence="2 3">UAMH 10579</strain>
    </source>
</reference>